<protein>
    <submittedName>
        <fullName evidence="2">Uncharacterized protein</fullName>
    </submittedName>
</protein>
<comment type="caution">
    <text evidence="2">The sequence shown here is derived from an EMBL/GenBank/DDBJ whole genome shotgun (WGS) entry which is preliminary data.</text>
</comment>
<dbReference type="EMBL" id="ADKX01000036">
    <property type="protein sequence ID" value="EFW04555.1"/>
    <property type="molecule type" value="Genomic_DNA"/>
</dbReference>
<keyword evidence="1" id="KW-0472">Membrane</keyword>
<evidence type="ECO:0000313" key="2">
    <source>
        <dbReference type="EMBL" id="EFW04555.1"/>
    </source>
</evidence>
<dbReference type="HOGENOM" id="CLU_155782_0_0_9"/>
<keyword evidence="1" id="KW-1133">Transmembrane helix</keyword>
<organism evidence="2 3">
    <name type="scientific">Coprobacillus cateniformis</name>
    <dbReference type="NCBI Taxonomy" id="100884"/>
    <lineage>
        <taxon>Bacteria</taxon>
        <taxon>Bacillati</taxon>
        <taxon>Bacillota</taxon>
        <taxon>Erysipelotrichia</taxon>
        <taxon>Erysipelotrichales</taxon>
        <taxon>Coprobacillaceae</taxon>
        <taxon>Coprobacillus</taxon>
    </lineage>
</organism>
<evidence type="ECO:0000313" key="3">
    <source>
        <dbReference type="Proteomes" id="UP000003157"/>
    </source>
</evidence>
<dbReference type="RefSeq" id="WP_008789374.1">
    <property type="nucleotide sequence ID" value="NZ_CALHJH010000060.1"/>
</dbReference>
<proteinExistence type="predicted"/>
<gene>
    <name evidence="2" type="ORF">HMPREF9488_02284</name>
</gene>
<evidence type="ECO:0000256" key="1">
    <source>
        <dbReference type="SAM" id="Phobius"/>
    </source>
</evidence>
<dbReference type="Proteomes" id="UP000003157">
    <property type="component" value="Unassembled WGS sequence"/>
</dbReference>
<keyword evidence="3" id="KW-1185">Reference proteome</keyword>
<sequence length="76" mass="8952">MEQLWLFIQNQVLGMKWLNDLIGMLLTSLGLDMTSHIGGSIQFFVYDVLKITYLLCLLIFIISYIQSYFPPERQLY</sequence>
<dbReference type="STRING" id="100884.GCA_000269565_02399"/>
<reference evidence="2 3" key="1">
    <citation type="submission" date="2010-12" db="EMBL/GenBank/DDBJ databases">
        <title>The Genome Sequence of Coprobacillus sp. strain 29_1.</title>
        <authorList>
            <consortium name="The Broad Institute Genome Sequencing Platform"/>
            <person name="Earl A."/>
            <person name="Ward D."/>
            <person name="Feldgarden M."/>
            <person name="Gevers D."/>
            <person name="Daigneault M."/>
            <person name="Sibley C.D."/>
            <person name="White A."/>
            <person name="Strauss J."/>
            <person name="Allen-Vercoe E."/>
            <person name="Young S.K."/>
            <person name="Zeng Q."/>
            <person name="Gargeya S."/>
            <person name="Fitzgerald M."/>
            <person name="Haas B."/>
            <person name="Abouelleil A."/>
            <person name="Alvarado L."/>
            <person name="Arachchi H.M."/>
            <person name="Berlin A."/>
            <person name="Brown A."/>
            <person name="Chapman S.B."/>
            <person name="Chen Z."/>
            <person name="Dunbar C."/>
            <person name="Freedman E."/>
            <person name="Gearin G."/>
            <person name="Gellesch M."/>
            <person name="Goldberg J."/>
            <person name="Griggs A."/>
            <person name="Gujja S."/>
            <person name="Heilman E."/>
            <person name="Heiman D."/>
            <person name="Howarth C."/>
            <person name="Larson L."/>
            <person name="Lui A."/>
            <person name="MacDonald P.J.P."/>
            <person name="Mehta T."/>
            <person name="Montmayeur A."/>
            <person name="Murphy C."/>
            <person name="Neiman D."/>
            <person name="Pearson M."/>
            <person name="Priest M."/>
            <person name="Roberts A."/>
            <person name="Saif S."/>
            <person name="Shea T."/>
            <person name="Shenoy N."/>
            <person name="Sisk P."/>
            <person name="Stolte C."/>
            <person name="Sykes S."/>
            <person name="White J."/>
            <person name="Yandava C."/>
            <person name="Nusbaum C."/>
            <person name="Birren B."/>
        </authorList>
    </citation>
    <scope>NUCLEOTIDE SEQUENCE [LARGE SCALE GENOMIC DNA]</scope>
    <source>
        <strain evidence="2 3">29_1</strain>
    </source>
</reference>
<accession>E7GBZ3</accession>
<name>E7GBZ3_9FIRM</name>
<dbReference type="OrthoDB" id="9777774at2"/>
<feature type="transmembrane region" description="Helical" evidence="1">
    <location>
        <begin position="51"/>
        <end position="69"/>
    </location>
</feature>
<dbReference type="AlphaFoldDB" id="E7GBZ3"/>
<keyword evidence="1" id="KW-0812">Transmembrane</keyword>
<dbReference type="eggNOG" id="COG0701">
    <property type="taxonomic scope" value="Bacteria"/>
</dbReference>